<comment type="caution">
    <text evidence="2">The sequence shown here is derived from an EMBL/GenBank/DDBJ whole genome shotgun (WGS) entry which is preliminary data.</text>
</comment>
<evidence type="ECO:0008006" key="4">
    <source>
        <dbReference type="Google" id="ProtNLM"/>
    </source>
</evidence>
<keyword evidence="1" id="KW-0732">Signal</keyword>
<feature type="signal peptide" evidence="1">
    <location>
        <begin position="1"/>
        <end position="20"/>
    </location>
</feature>
<dbReference type="AlphaFoldDB" id="A0A1F7FI26"/>
<protein>
    <recommendedName>
        <fullName evidence="4">FlgD Ig-like domain-containing protein</fullName>
    </recommendedName>
</protein>
<proteinExistence type="predicted"/>
<name>A0A1F7FI26_UNCRA</name>
<dbReference type="Proteomes" id="UP000179243">
    <property type="component" value="Unassembled WGS sequence"/>
</dbReference>
<sequence length="331" mass="36723">MCKPLTPLMLMLGAIVNIFAAPIDYSGCEVIKLEHTKDAWLSSYPGEQNGNFYAWEYYRFHTNSHLLIDFDVSSLPAFSEIAGVQLAFKEDEPWKAFSEVSYNCIRSDNDWNQATFGDREFTSPAPAGDPSYTWAQTPDVPWKTGLPNIYFAIRIGAGSLTFDGRELVRNKDSVYNIFIDLDKTILKDLLEGNSNGLCLWGGSMNIYIWRMFQLRVYTGDCRTATETNSSGPQDIEVNIQPNPFSSGTTISLTGNGSGSLANARLALFDVRGALVCQLPLSSNMNPGLGNFHWDGTNSLGQRVKGGVYVYRLTAFVDGKKVNKTGRLILSR</sequence>
<evidence type="ECO:0000313" key="2">
    <source>
        <dbReference type="EMBL" id="OGK06340.1"/>
    </source>
</evidence>
<evidence type="ECO:0000256" key="1">
    <source>
        <dbReference type="SAM" id="SignalP"/>
    </source>
</evidence>
<reference evidence="2 3" key="1">
    <citation type="journal article" date="2016" name="Nat. Commun.">
        <title>Thousands of microbial genomes shed light on interconnected biogeochemical processes in an aquifer system.</title>
        <authorList>
            <person name="Anantharaman K."/>
            <person name="Brown C.T."/>
            <person name="Hug L.A."/>
            <person name="Sharon I."/>
            <person name="Castelle C.J."/>
            <person name="Probst A.J."/>
            <person name="Thomas B.C."/>
            <person name="Singh A."/>
            <person name="Wilkins M.J."/>
            <person name="Karaoz U."/>
            <person name="Brodie E.L."/>
            <person name="Williams K.H."/>
            <person name="Hubbard S.S."/>
            <person name="Banfield J.F."/>
        </authorList>
    </citation>
    <scope>NUCLEOTIDE SEQUENCE [LARGE SCALE GENOMIC DNA]</scope>
</reference>
<evidence type="ECO:0000313" key="3">
    <source>
        <dbReference type="Proteomes" id="UP000179243"/>
    </source>
</evidence>
<accession>A0A1F7FI26</accession>
<dbReference type="EMBL" id="MFYX01000033">
    <property type="protein sequence ID" value="OGK06340.1"/>
    <property type="molecule type" value="Genomic_DNA"/>
</dbReference>
<organism evidence="2 3">
    <name type="scientific">Candidatus Raymondbacteria bacterium RIFOXYD12_FULL_49_13</name>
    <dbReference type="NCBI Taxonomy" id="1817890"/>
    <lineage>
        <taxon>Bacteria</taxon>
        <taxon>Raymondiibacteriota</taxon>
    </lineage>
</organism>
<dbReference type="Gene3D" id="2.60.40.4070">
    <property type="match status" value="1"/>
</dbReference>
<gene>
    <name evidence="2" type="ORF">A2519_08700</name>
</gene>
<feature type="chain" id="PRO_5009528765" description="FlgD Ig-like domain-containing protein" evidence="1">
    <location>
        <begin position="21"/>
        <end position="331"/>
    </location>
</feature>